<sequence>MSAFDGWTSPAHMPIWNFVIMTPSREEYLFKLQYLSDYSHIDNYIAESAVVLDNASNYSVFTEEECKTRWTTASESVDSIIRLEPVLEQIATNNSNLLNNKALAETNDDDDECDVLLNESLPNQITVPLDNYDGNNEEQGSDGRGNYDYNVKELLDDFINEDVKDYEDE</sequence>
<gene>
    <name evidence="2" type="ORF">RhiirA5_431992</name>
</gene>
<accession>A0A2N0NU15</accession>
<dbReference type="VEuPathDB" id="FungiDB:RhiirFUN_014472"/>
<evidence type="ECO:0008006" key="4">
    <source>
        <dbReference type="Google" id="ProtNLM"/>
    </source>
</evidence>
<organism evidence="2 3">
    <name type="scientific">Rhizophagus irregularis</name>
    <dbReference type="NCBI Taxonomy" id="588596"/>
    <lineage>
        <taxon>Eukaryota</taxon>
        <taxon>Fungi</taxon>
        <taxon>Fungi incertae sedis</taxon>
        <taxon>Mucoromycota</taxon>
        <taxon>Glomeromycotina</taxon>
        <taxon>Glomeromycetes</taxon>
        <taxon>Glomerales</taxon>
        <taxon>Glomeraceae</taxon>
        <taxon>Rhizophagus</taxon>
    </lineage>
</organism>
<evidence type="ECO:0000313" key="2">
    <source>
        <dbReference type="EMBL" id="PKB98074.1"/>
    </source>
</evidence>
<dbReference type="AlphaFoldDB" id="A0A2N0NU15"/>
<protein>
    <recommendedName>
        <fullName evidence="4">DUF659 domain-containing protein</fullName>
    </recommendedName>
</protein>
<proteinExistence type="predicted"/>
<feature type="region of interest" description="Disordered" evidence="1">
    <location>
        <begin position="127"/>
        <end position="147"/>
    </location>
</feature>
<evidence type="ECO:0000256" key="1">
    <source>
        <dbReference type="SAM" id="MobiDB-lite"/>
    </source>
</evidence>
<evidence type="ECO:0000313" key="3">
    <source>
        <dbReference type="Proteomes" id="UP000232722"/>
    </source>
</evidence>
<reference evidence="2 3" key="2">
    <citation type="submission" date="2017-09" db="EMBL/GenBank/DDBJ databases">
        <title>Extensive intraspecific genome diversity in a model arbuscular mycorrhizal fungus.</title>
        <authorList>
            <person name="Chen E.C."/>
            <person name="Morin E."/>
            <person name="Beaudet D."/>
            <person name="Noel J."/>
            <person name="Ndikumana S."/>
            <person name="Charron P."/>
            <person name="St-Onge C."/>
            <person name="Giorgi J."/>
            <person name="Grigoriev I.V."/>
            <person name="Roux C."/>
            <person name="Martin F.M."/>
            <person name="Corradi N."/>
        </authorList>
    </citation>
    <scope>NUCLEOTIDE SEQUENCE [LARGE SCALE GENOMIC DNA]</scope>
    <source>
        <strain evidence="2 3">A5</strain>
    </source>
</reference>
<comment type="caution">
    <text evidence="2">The sequence shown here is derived from an EMBL/GenBank/DDBJ whole genome shotgun (WGS) entry which is preliminary data.</text>
</comment>
<reference evidence="2 3" key="1">
    <citation type="submission" date="2016-04" db="EMBL/GenBank/DDBJ databases">
        <title>Genome analyses suggest a sexual origin of heterokaryosis in a supposedly ancient asexual fungus.</title>
        <authorList>
            <person name="Ropars J."/>
            <person name="Sedzielewska K."/>
            <person name="Noel J."/>
            <person name="Charron P."/>
            <person name="Farinelli L."/>
            <person name="Marton T."/>
            <person name="Kruger M."/>
            <person name="Pelin A."/>
            <person name="Brachmann A."/>
            <person name="Corradi N."/>
        </authorList>
    </citation>
    <scope>NUCLEOTIDE SEQUENCE [LARGE SCALE GENOMIC DNA]</scope>
    <source>
        <strain evidence="2 3">A5</strain>
    </source>
</reference>
<dbReference type="Proteomes" id="UP000232722">
    <property type="component" value="Unassembled WGS sequence"/>
</dbReference>
<dbReference type="VEuPathDB" id="FungiDB:RhiirA1_482171"/>
<dbReference type="EMBL" id="LLXJ01002826">
    <property type="protein sequence ID" value="PKB98074.1"/>
    <property type="molecule type" value="Genomic_DNA"/>
</dbReference>
<name>A0A2N0NU15_9GLOM</name>
<dbReference type="VEuPathDB" id="FungiDB:FUN_002454"/>